<gene>
    <name evidence="1" type="ORF">METZ01_LOCUS445056</name>
</gene>
<dbReference type="PANTHER" id="PTHR35340:SF5">
    <property type="entry name" value="ASST-DOMAIN-CONTAINING PROTEIN"/>
    <property type="match status" value="1"/>
</dbReference>
<evidence type="ECO:0000313" key="1">
    <source>
        <dbReference type="EMBL" id="SVD92202.1"/>
    </source>
</evidence>
<proteinExistence type="predicted"/>
<feature type="non-terminal residue" evidence="1">
    <location>
        <position position="259"/>
    </location>
</feature>
<dbReference type="PANTHER" id="PTHR35340">
    <property type="entry name" value="PQQ ENZYME REPEAT PROTEIN-RELATED"/>
    <property type="match status" value="1"/>
</dbReference>
<dbReference type="InterPro" id="IPR010262">
    <property type="entry name" value="Arylsulfotransferase_bact"/>
</dbReference>
<dbReference type="SUPFAM" id="SSF50998">
    <property type="entry name" value="Quinoprotein alcohol dehydrogenase-like"/>
    <property type="match status" value="1"/>
</dbReference>
<dbReference type="InterPro" id="IPR053143">
    <property type="entry name" value="Arylsulfate_ST"/>
</dbReference>
<dbReference type="EMBL" id="UINC01182157">
    <property type="protein sequence ID" value="SVD92202.1"/>
    <property type="molecule type" value="Genomic_DNA"/>
</dbReference>
<dbReference type="Pfam" id="PF05935">
    <property type="entry name" value="Arylsulfotrans"/>
    <property type="match status" value="1"/>
</dbReference>
<dbReference type="InterPro" id="IPR011047">
    <property type="entry name" value="Quinoprotein_ADH-like_sf"/>
</dbReference>
<organism evidence="1">
    <name type="scientific">marine metagenome</name>
    <dbReference type="NCBI Taxonomy" id="408172"/>
    <lineage>
        <taxon>unclassified sequences</taxon>
        <taxon>metagenomes</taxon>
        <taxon>ecological metagenomes</taxon>
    </lineage>
</organism>
<protein>
    <recommendedName>
        <fullName evidence="2">Arylsulfotransferase N-terminal domain-containing protein</fullName>
    </recommendedName>
</protein>
<dbReference type="GO" id="GO:0004062">
    <property type="term" value="F:aryl sulfotransferase activity"/>
    <property type="evidence" value="ECO:0007669"/>
    <property type="project" value="InterPro"/>
</dbReference>
<evidence type="ECO:0008006" key="2">
    <source>
        <dbReference type="Google" id="ProtNLM"/>
    </source>
</evidence>
<name>A0A382Z9N7_9ZZZZ</name>
<feature type="non-terminal residue" evidence="1">
    <location>
        <position position="1"/>
    </location>
</feature>
<sequence length="259" mass="29710">GLIAAFDEEGEVVWTYLSDARIAGIHQLKNGNLFFHYVDFRTIEMDICGNIVRQFHAGNRPYGPVENSIPIEAESLHHQPHELENGHFLALTANTQEIENYYTDIMDKTAPRKTQRVVGDNIVEFTPEGEIVWNWNTFDHLDTERVGYGLLEPYWWVRGFPGALDWTHGNGVTHDPHDGNVLVSLRHQDAILKIDKESGEIIWILGDHQDWNSEYESKLLTPVDELTWPYHGHNPRVTGPIKFIMYDNGIIGTLPPHPR</sequence>
<accession>A0A382Z9N7</accession>
<dbReference type="AlphaFoldDB" id="A0A382Z9N7"/>
<reference evidence="1" key="1">
    <citation type="submission" date="2018-05" db="EMBL/GenBank/DDBJ databases">
        <authorList>
            <person name="Lanie J.A."/>
            <person name="Ng W.-L."/>
            <person name="Kazmierczak K.M."/>
            <person name="Andrzejewski T.M."/>
            <person name="Davidsen T.M."/>
            <person name="Wayne K.J."/>
            <person name="Tettelin H."/>
            <person name="Glass J.I."/>
            <person name="Rusch D."/>
            <person name="Podicherti R."/>
            <person name="Tsui H.-C.T."/>
            <person name="Winkler M.E."/>
        </authorList>
    </citation>
    <scope>NUCLEOTIDE SEQUENCE</scope>
</reference>